<evidence type="ECO:0000313" key="2">
    <source>
        <dbReference type="Proteomes" id="UP000826195"/>
    </source>
</evidence>
<name>A0AAV7IG77_COTGL</name>
<comment type="caution">
    <text evidence="1">The sequence shown here is derived from an EMBL/GenBank/DDBJ whole genome shotgun (WGS) entry which is preliminary data.</text>
</comment>
<dbReference type="AlphaFoldDB" id="A0AAV7IG77"/>
<organism evidence="1 2">
    <name type="scientific">Cotesia glomerata</name>
    <name type="common">Lepidopteran parasitic wasp</name>
    <name type="synonym">Apanteles glomeratus</name>
    <dbReference type="NCBI Taxonomy" id="32391"/>
    <lineage>
        <taxon>Eukaryota</taxon>
        <taxon>Metazoa</taxon>
        <taxon>Ecdysozoa</taxon>
        <taxon>Arthropoda</taxon>
        <taxon>Hexapoda</taxon>
        <taxon>Insecta</taxon>
        <taxon>Pterygota</taxon>
        <taxon>Neoptera</taxon>
        <taxon>Endopterygota</taxon>
        <taxon>Hymenoptera</taxon>
        <taxon>Apocrita</taxon>
        <taxon>Ichneumonoidea</taxon>
        <taxon>Braconidae</taxon>
        <taxon>Microgastrinae</taxon>
        <taxon>Cotesia</taxon>
    </lineage>
</organism>
<gene>
    <name evidence="1" type="ORF">KQX54_005705</name>
</gene>
<proteinExistence type="predicted"/>
<protein>
    <submittedName>
        <fullName evidence="1">Uncharacterized protein</fullName>
    </submittedName>
</protein>
<reference evidence="1 2" key="1">
    <citation type="journal article" date="2021" name="J. Hered.">
        <title>A chromosome-level genome assembly of the parasitoid wasp, Cotesia glomerata (Hymenoptera: Braconidae).</title>
        <authorList>
            <person name="Pinto B.J."/>
            <person name="Weis J.J."/>
            <person name="Gamble T."/>
            <person name="Ode P.J."/>
            <person name="Paul R."/>
            <person name="Zaspel J.M."/>
        </authorList>
    </citation>
    <scope>NUCLEOTIDE SEQUENCE [LARGE SCALE GENOMIC DNA]</scope>
    <source>
        <strain evidence="1">CgM1</strain>
    </source>
</reference>
<dbReference type="Proteomes" id="UP000826195">
    <property type="component" value="Unassembled WGS sequence"/>
</dbReference>
<dbReference type="EMBL" id="JAHXZJ010001492">
    <property type="protein sequence ID" value="KAH0552108.1"/>
    <property type="molecule type" value="Genomic_DNA"/>
</dbReference>
<evidence type="ECO:0000313" key="1">
    <source>
        <dbReference type="EMBL" id="KAH0552108.1"/>
    </source>
</evidence>
<accession>A0AAV7IG77</accession>
<sequence length="136" mass="15349">MIEINEPPMFAGCLKVELYKEIHDGVSKLLPDERARITLGVPSILGRRRRTAVIPDKATDVSGPHPHLYGVSLIPATAKNQDETPGLRLTSSRRTSWKGRQQLVNPQVVVPMLLLYFSSSSFLDTNTRSRQPRRRF</sequence>
<keyword evidence="2" id="KW-1185">Reference proteome</keyword>